<dbReference type="Proteomes" id="UP001162992">
    <property type="component" value="Chromosome 6"/>
</dbReference>
<protein>
    <submittedName>
        <fullName evidence="1">Uncharacterized protein</fullName>
    </submittedName>
</protein>
<comment type="caution">
    <text evidence="1">The sequence shown here is derived from an EMBL/GenBank/DDBJ whole genome shotgun (WGS) entry which is preliminary data.</text>
</comment>
<sequence length="180" mass="19700">MVQTRFQPRLGRLLAAAAKKVVSIFDIETETCIHSLQRHTKPVHSVCWDVTGDYVASVSEDSVRVWALGSGGDGECVHELSCNGNKFHSCVFHPDFPSLLVIGCYQVNTSTSSYASGSISIRLIGGLSSSTLVFPFSEGVYGYGILHFHMDMKYCIGHKCLSNTIIGPTHMPLILQLSYL</sequence>
<keyword evidence="2" id="KW-1185">Reference proteome</keyword>
<organism evidence="1 2">
    <name type="scientific">Diphasiastrum complanatum</name>
    <name type="common">Issler's clubmoss</name>
    <name type="synonym">Lycopodium complanatum</name>
    <dbReference type="NCBI Taxonomy" id="34168"/>
    <lineage>
        <taxon>Eukaryota</taxon>
        <taxon>Viridiplantae</taxon>
        <taxon>Streptophyta</taxon>
        <taxon>Embryophyta</taxon>
        <taxon>Tracheophyta</taxon>
        <taxon>Lycopodiopsida</taxon>
        <taxon>Lycopodiales</taxon>
        <taxon>Lycopodiaceae</taxon>
        <taxon>Lycopodioideae</taxon>
        <taxon>Diphasiastrum</taxon>
    </lineage>
</organism>
<gene>
    <name evidence="1" type="ORF">O6H91_06G112100</name>
</gene>
<dbReference type="EMBL" id="CM055097">
    <property type="protein sequence ID" value="KAJ7553769.1"/>
    <property type="molecule type" value="Genomic_DNA"/>
</dbReference>
<proteinExistence type="predicted"/>
<evidence type="ECO:0000313" key="2">
    <source>
        <dbReference type="Proteomes" id="UP001162992"/>
    </source>
</evidence>
<accession>A0ACC2DHG2</accession>
<evidence type="ECO:0000313" key="1">
    <source>
        <dbReference type="EMBL" id="KAJ7553769.1"/>
    </source>
</evidence>
<reference evidence="2" key="1">
    <citation type="journal article" date="2024" name="Proc. Natl. Acad. Sci. U.S.A.">
        <title>Extraordinary preservation of gene collinearity over three hundred million years revealed in homosporous lycophytes.</title>
        <authorList>
            <person name="Li C."/>
            <person name="Wickell D."/>
            <person name="Kuo L.Y."/>
            <person name="Chen X."/>
            <person name="Nie B."/>
            <person name="Liao X."/>
            <person name="Peng D."/>
            <person name="Ji J."/>
            <person name="Jenkins J."/>
            <person name="Williams M."/>
            <person name="Shu S."/>
            <person name="Plott C."/>
            <person name="Barry K."/>
            <person name="Rajasekar S."/>
            <person name="Grimwood J."/>
            <person name="Han X."/>
            <person name="Sun S."/>
            <person name="Hou Z."/>
            <person name="He W."/>
            <person name="Dai G."/>
            <person name="Sun C."/>
            <person name="Schmutz J."/>
            <person name="Leebens-Mack J.H."/>
            <person name="Li F.W."/>
            <person name="Wang L."/>
        </authorList>
    </citation>
    <scope>NUCLEOTIDE SEQUENCE [LARGE SCALE GENOMIC DNA]</scope>
    <source>
        <strain evidence="2">cv. PW_Plant_1</strain>
    </source>
</reference>
<name>A0ACC2DHG2_DIPCM</name>